<evidence type="ECO:0000313" key="3">
    <source>
        <dbReference type="EMBL" id="KIO26341.1"/>
    </source>
</evidence>
<feature type="transmembrane region" description="Helical" evidence="2">
    <location>
        <begin position="271"/>
        <end position="291"/>
    </location>
</feature>
<evidence type="ECO:0000313" key="4">
    <source>
        <dbReference type="Proteomes" id="UP000054248"/>
    </source>
</evidence>
<dbReference type="InterPro" id="IPR021836">
    <property type="entry name" value="DUF3429"/>
</dbReference>
<sequence length="377" mass="40278">MLRAGLFRSVRLAPSLRPTPGFVPLRPLARPASTFLRTPPTLPKASSIQLRKPSTSFALVALQLKRGTASSVAGRPASEDIPHAIQNAREEVKGLGQELAKIIAAANYRKSAHEWDGFSDITAGYAAEVPKPILITGLAGALPYLGTAASTVYSAQVAGSLAAGHAARIDFDTAMNVLEAATQLQVTYGAVILSFLGALHWGMEFTGYGGHKGYRRLALGAAPVVFAWSTLALDPSVALVAQWIGFSGMWYADMRVTLAGWTPVWYSQYRFYLSILIGSCILGTLWVQPYLNPVIEDIRYLSDTSLPAILNSHGDVAAGKFSGTSENIEVETVAGETHYVIVKHKADEAAAAAEESDDGEEIKADTESKSQDASEQV</sequence>
<gene>
    <name evidence="3" type="ORF">M407DRAFT_243783</name>
</gene>
<feature type="region of interest" description="Disordered" evidence="1">
    <location>
        <begin position="350"/>
        <end position="377"/>
    </location>
</feature>
<accession>A0A0C3QI18</accession>
<name>A0A0C3QI18_9AGAM</name>
<feature type="transmembrane region" description="Helical" evidence="2">
    <location>
        <begin position="224"/>
        <end position="251"/>
    </location>
</feature>
<dbReference type="AlphaFoldDB" id="A0A0C3QI18"/>
<organism evidence="3 4">
    <name type="scientific">Tulasnella calospora MUT 4182</name>
    <dbReference type="NCBI Taxonomy" id="1051891"/>
    <lineage>
        <taxon>Eukaryota</taxon>
        <taxon>Fungi</taxon>
        <taxon>Dikarya</taxon>
        <taxon>Basidiomycota</taxon>
        <taxon>Agaricomycotina</taxon>
        <taxon>Agaricomycetes</taxon>
        <taxon>Cantharellales</taxon>
        <taxon>Tulasnellaceae</taxon>
        <taxon>Tulasnella</taxon>
    </lineage>
</organism>
<evidence type="ECO:0000256" key="2">
    <source>
        <dbReference type="SAM" id="Phobius"/>
    </source>
</evidence>
<dbReference type="EMBL" id="KN823026">
    <property type="protein sequence ID" value="KIO26341.1"/>
    <property type="molecule type" value="Genomic_DNA"/>
</dbReference>
<feature type="compositionally biased region" description="Basic and acidic residues" evidence="1">
    <location>
        <begin position="361"/>
        <end position="377"/>
    </location>
</feature>
<dbReference type="PANTHER" id="PTHR15887:SF1">
    <property type="entry name" value="TRANSMEMBRANE PROTEIN 69"/>
    <property type="match status" value="1"/>
</dbReference>
<keyword evidence="4" id="KW-1185">Reference proteome</keyword>
<keyword evidence="2" id="KW-1133">Transmembrane helix</keyword>
<reference evidence="4" key="2">
    <citation type="submission" date="2015-01" db="EMBL/GenBank/DDBJ databases">
        <title>Evolutionary Origins and Diversification of the Mycorrhizal Mutualists.</title>
        <authorList>
            <consortium name="DOE Joint Genome Institute"/>
            <consortium name="Mycorrhizal Genomics Consortium"/>
            <person name="Kohler A."/>
            <person name="Kuo A."/>
            <person name="Nagy L.G."/>
            <person name="Floudas D."/>
            <person name="Copeland A."/>
            <person name="Barry K.W."/>
            <person name="Cichocki N."/>
            <person name="Veneault-Fourrey C."/>
            <person name="LaButti K."/>
            <person name="Lindquist E.A."/>
            <person name="Lipzen A."/>
            <person name="Lundell T."/>
            <person name="Morin E."/>
            <person name="Murat C."/>
            <person name="Riley R."/>
            <person name="Ohm R."/>
            <person name="Sun H."/>
            <person name="Tunlid A."/>
            <person name="Henrissat B."/>
            <person name="Grigoriev I.V."/>
            <person name="Hibbett D.S."/>
            <person name="Martin F."/>
        </authorList>
    </citation>
    <scope>NUCLEOTIDE SEQUENCE [LARGE SCALE GENOMIC DNA]</scope>
    <source>
        <strain evidence="4">MUT 4182</strain>
    </source>
</reference>
<dbReference type="HOGENOM" id="CLU_045137_1_0_1"/>
<keyword evidence="2" id="KW-0812">Transmembrane</keyword>
<dbReference type="PANTHER" id="PTHR15887">
    <property type="entry name" value="TRANSMEMBRANE PROTEIN 69"/>
    <property type="match status" value="1"/>
</dbReference>
<proteinExistence type="predicted"/>
<feature type="transmembrane region" description="Helical" evidence="2">
    <location>
        <begin position="186"/>
        <end position="203"/>
    </location>
</feature>
<evidence type="ECO:0000256" key="1">
    <source>
        <dbReference type="SAM" id="MobiDB-lite"/>
    </source>
</evidence>
<reference evidence="3 4" key="1">
    <citation type="submission" date="2014-04" db="EMBL/GenBank/DDBJ databases">
        <authorList>
            <consortium name="DOE Joint Genome Institute"/>
            <person name="Kuo A."/>
            <person name="Girlanda M."/>
            <person name="Perotto S."/>
            <person name="Kohler A."/>
            <person name="Nagy L.G."/>
            <person name="Floudas D."/>
            <person name="Copeland A."/>
            <person name="Barry K.W."/>
            <person name="Cichocki N."/>
            <person name="Veneault-Fourrey C."/>
            <person name="LaButti K."/>
            <person name="Lindquist E.A."/>
            <person name="Lipzen A."/>
            <person name="Lundell T."/>
            <person name="Morin E."/>
            <person name="Murat C."/>
            <person name="Sun H."/>
            <person name="Tunlid A."/>
            <person name="Henrissat B."/>
            <person name="Grigoriev I.V."/>
            <person name="Hibbett D.S."/>
            <person name="Martin F."/>
            <person name="Nordberg H.P."/>
            <person name="Cantor M.N."/>
            <person name="Hua S.X."/>
        </authorList>
    </citation>
    <scope>NUCLEOTIDE SEQUENCE [LARGE SCALE GENOMIC DNA]</scope>
    <source>
        <strain evidence="3 4">MUT 4182</strain>
    </source>
</reference>
<dbReference type="OrthoDB" id="194289at2759"/>
<dbReference type="STRING" id="1051891.A0A0C3QI18"/>
<protein>
    <submittedName>
        <fullName evidence="3">Uncharacterized protein</fullName>
    </submittedName>
</protein>
<dbReference type="Proteomes" id="UP000054248">
    <property type="component" value="Unassembled WGS sequence"/>
</dbReference>
<keyword evidence="2" id="KW-0472">Membrane</keyword>
<dbReference type="Pfam" id="PF11911">
    <property type="entry name" value="DUF3429"/>
    <property type="match status" value="1"/>
</dbReference>